<dbReference type="Proteomes" id="UP001193680">
    <property type="component" value="Unassembled WGS sequence"/>
</dbReference>
<dbReference type="Pfam" id="PF02687">
    <property type="entry name" value="FtsX"/>
    <property type="match status" value="1"/>
</dbReference>
<reference evidence="10 11" key="1">
    <citation type="submission" date="2020-06" db="EMBL/GenBank/DDBJ databases">
        <authorList>
            <person name="Scott K."/>
        </authorList>
    </citation>
    <scope>NUCLEOTIDE SEQUENCE [LARGE SCALE GENOMIC DNA]</scope>
    <source>
        <strain evidence="10 11">HH1</strain>
    </source>
</reference>
<comment type="subcellular location">
    <subcellularLocation>
        <location evidence="1">Cell membrane</location>
        <topology evidence="1">Multi-pass membrane protein</topology>
    </subcellularLocation>
</comment>
<evidence type="ECO:0000313" key="11">
    <source>
        <dbReference type="Proteomes" id="UP001193680"/>
    </source>
</evidence>
<feature type="transmembrane region" description="Helical" evidence="7">
    <location>
        <begin position="38"/>
        <end position="58"/>
    </location>
</feature>
<evidence type="ECO:0000256" key="5">
    <source>
        <dbReference type="ARBA" id="ARBA00022989"/>
    </source>
</evidence>
<dbReference type="EMBL" id="JACBGI020000006">
    <property type="protein sequence ID" value="MBF6057760.1"/>
    <property type="molecule type" value="Genomic_DNA"/>
</dbReference>
<evidence type="ECO:0000259" key="8">
    <source>
        <dbReference type="Pfam" id="PF02687"/>
    </source>
</evidence>
<keyword evidence="4 7" id="KW-0812">Transmembrane</keyword>
<keyword evidence="6 7" id="KW-0472">Membrane</keyword>
<feature type="transmembrane region" description="Helical" evidence="7">
    <location>
        <begin position="297"/>
        <end position="320"/>
    </location>
</feature>
<gene>
    <name evidence="10" type="ORF">H8792_005340</name>
</gene>
<evidence type="ECO:0000313" key="10">
    <source>
        <dbReference type="EMBL" id="MBF6057760.1"/>
    </source>
</evidence>
<comment type="caution">
    <text evidence="10">The sequence shown here is derived from an EMBL/GenBank/DDBJ whole genome shotgun (WGS) entry which is preliminary data.</text>
</comment>
<keyword evidence="11" id="KW-1185">Reference proteome</keyword>
<dbReference type="PANTHER" id="PTHR30489">
    <property type="entry name" value="LIPOPROTEIN-RELEASING SYSTEM TRANSMEMBRANE PROTEIN LOLE"/>
    <property type="match status" value="1"/>
</dbReference>
<evidence type="ECO:0000256" key="3">
    <source>
        <dbReference type="ARBA" id="ARBA00022475"/>
    </source>
</evidence>
<name>A0ABS0BVF4_9GAMM</name>
<evidence type="ECO:0000256" key="7">
    <source>
        <dbReference type="SAM" id="Phobius"/>
    </source>
</evidence>
<comment type="similarity">
    <text evidence="2">Belongs to the ABC-4 integral membrane protein family. LolC/E subfamily.</text>
</comment>
<dbReference type="PANTHER" id="PTHR30489:SF0">
    <property type="entry name" value="LIPOPROTEIN-RELEASING SYSTEM TRANSMEMBRANE PROTEIN LOLE"/>
    <property type="match status" value="1"/>
</dbReference>
<feature type="transmembrane region" description="Helical" evidence="7">
    <location>
        <begin position="400"/>
        <end position="420"/>
    </location>
</feature>
<feature type="transmembrane region" description="Helical" evidence="7">
    <location>
        <begin position="341"/>
        <end position="367"/>
    </location>
</feature>
<protein>
    <submittedName>
        <fullName evidence="10">ABC transporter permease</fullName>
    </submittedName>
</protein>
<dbReference type="InterPro" id="IPR003838">
    <property type="entry name" value="ABC3_permease_C"/>
</dbReference>
<dbReference type="Pfam" id="PF12704">
    <property type="entry name" value="MacB_PCD"/>
    <property type="match status" value="1"/>
</dbReference>
<evidence type="ECO:0000256" key="4">
    <source>
        <dbReference type="ARBA" id="ARBA00022692"/>
    </source>
</evidence>
<evidence type="ECO:0000259" key="9">
    <source>
        <dbReference type="Pfam" id="PF12704"/>
    </source>
</evidence>
<dbReference type="InterPro" id="IPR051447">
    <property type="entry name" value="Lipoprotein-release_system"/>
</dbReference>
<organism evidence="10 11">
    <name type="scientific">Thiomicrorhabdus heinhorstiae</name>
    <dbReference type="NCBI Taxonomy" id="2748010"/>
    <lineage>
        <taxon>Bacteria</taxon>
        <taxon>Pseudomonadati</taxon>
        <taxon>Pseudomonadota</taxon>
        <taxon>Gammaproteobacteria</taxon>
        <taxon>Thiotrichales</taxon>
        <taxon>Piscirickettsiaceae</taxon>
        <taxon>Thiomicrorhabdus</taxon>
    </lineage>
</organism>
<evidence type="ECO:0000256" key="1">
    <source>
        <dbReference type="ARBA" id="ARBA00004651"/>
    </source>
</evidence>
<sequence length="435" mass="49457">MKQKTAEQQTMPIHKSGNPALINRFAWRNLWRNPRRSLILILVTALGLMSSLFFYSLMQAWAKSMLDHTLNSLSGEVQLHAPHYQDNPDVEHSMLLTSSQLTQLKSLPIRDFSAHLKLPAMIKSEYETYPVQLLGVEPQTGRPLDFIRKTVHQGQFLNQDSTYQIVIGAKLAKRLNTDLGRKVVLMSQGNDGKLKEIGLTIVGLYRHSDPNAEAAMVFADLKTVQNWLDIDNKYSEITLNSSQPLDIQQILNDTPNSPLNRLKNRLKQAFPELDVQTWQSLQPFANASIKMMDSFNWVWIAMILVLMLFGMINTLLMSLYERRREFTTLYTIGLKSSALRWMLLLELVWILAIALLVSWGAMIALIASVSDGIDLGFLSEGAAWFGVDRILYLNIEWQDWFDVSAAMVVTLIMIAAVPIWRSTRVAQLKPSNRIA</sequence>
<reference evidence="10 11" key="2">
    <citation type="submission" date="2020-11" db="EMBL/GenBank/DDBJ databases">
        <title>Sulfur oxidizing isolate from Hospital Hole Sinkhole.</title>
        <authorList>
            <person name="Scott K.M."/>
        </authorList>
    </citation>
    <scope>NUCLEOTIDE SEQUENCE [LARGE SCALE GENOMIC DNA]</scope>
    <source>
        <strain evidence="10 11">HH1</strain>
    </source>
</reference>
<evidence type="ECO:0000256" key="2">
    <source>
        <dbReference type="ARBA" id="ARBA00005236"/>
    </source>
</evidence>
<feature type="domain" description="MacB-like periplasmic core" evidence="9">
    <location>
        <begin position="38"/>
        <end position="250"/>
    </location>
</feature>
<accession>A0ABS0BVF4</accession>
<keyword evidence="5 7" id="KW-1133">Transmembrane helix</keyword>
<feature type="domain" description="ABC3 transporter permease C-terminal" evidence="8">
    <location>
        <begin position="300"/>
        <end position="424"/>
    </location>
</feature>
<dbReference type="RefSeq" id="WP_185977906.1">
    <property type="nucleotide sequence ID" value="NZ_JACBGI020000006.1"/>
</dbReference>
<proteinExistence type="inferred from homology"/>
<evidence type="ECO:0000256" key="6">
    <source>
        <dbReference type="ARBA" id="ARBA00023136"/>
    </source>
</evidence>
<keyword evidence="3" id="KW-1003">Cell membrane</keyword>
<dbReference type="InterPro" id="IPR025857">
    <property type="entry name" value="MacB_PCD"/>
</dbReference>